<evidence type="ECO:0000256" key="1">
    <source>
        <dbReference type="PROSITE-ProRule" id="PRU00043"/>
    </source>
</evidence>
<dbReference type="PROSITE" id="PS50268">
    <property type="entry name" value="CADHERIN_2"/>
    <property type="match status" value="1"/>
</dbReference>
<dbReference type="Gene3D" id="2.60.40.60">
    <property type="entry name" value="Cadherins"/>
    <property type="match status" value="1"/>
</dbReference>
<evidence type="ECO:0000313" key="5">
    <source>
        <dbReference type="Proteomes" id="UP001162162"/>
    </source>
</evidence>
<dbReference type="GO" id="GO:0007156">
    <property type="term" value="P:homophilic cell adhesion via plasma membrane adhesion molecules"/>
    <property type="evidence" value="ECO:0007669"/>
    <property type="project" value="InterPro"/>
</dbReference>
<sequence>MEQPNGINSDRGSPPRSTNATVQIKVNDNDDLPPKFTKGVYRTKINEFYPITLKTNHYNPKLITKLKITTTLKDTLQFSKPYFNFLYEGTLSTEALQNQGLDHGSIAVIGQLKTLIEWKKSMLSILKK</sequence>
<feature type="region of interest" description="Disordered" evidence="2">
    <location>
        <begin position="1"/>
        <end position="30"/>
    </location>
</feature>
<dbReference type="GO" id="GO:0005509">
    <property type="term" value="F:calcium ion binding"/>
    <property type="evidence" value="ECO:0007669"/>
    <property type="project" value="UniProtKB-UniRule"/>
</dbReference>
<gene>
    <name evidence="4" type="ORF">NQ318_017097</name>
</gene>
<name>A0AAV8Y4E0_9CUCU</name>
<protein>
    <recommendedName>
        <fullName evidence="3">Cadherin domain-containing protein</fullName>
    </recommendedName>
</protein>
<organism evidence="4 5">
    <name type="scientific">Aromia moschata</name>
    <dbReference type="NCBI Taxonomy" id="1265417"/>
    <lineage>
        <taxon>Eukaryota</taxon>
        <taxon>Metazoa</taxon>
        <taxon>Ecdysozoa</taxon>
        <taxon>Arthropoda</taxon>
        <taxon>Hexapoda</taxon>
        <taxon>Insecta</taxon>
        <taxon>Pterygota</taxon>
        <taxon>Neoptera</taxon>
        <taxon>Endopterygota</taxon>
        <taxon>Coleoptera</taxon>
        <taxon>Polyphaga</taxon>
        <taxon>Cucujiformia</taxon>
        <taxon>Chrysomeloidea</taxon>
        <taxon>Cerambycidae</taxon>
        <taxon>Cerambycinae</taxon>
        <taxon>Callichromatini</taxon>
        <taxon>Aromia</taxon>
    </lineage>
</organism>
<reference evidence="4" key="1">
    <citation type="journal article" date="2023" name="Insect Mol. Biol.">
        <title>Genome sequencing provides insights into the evolution of gene families encoding plant cell wall-degrading enzymes in longhorned beetles.</title>
        <authorList>
            <person name="Shin N.R."/>
            <person name="Okamura Y."/>
            <person name="Kirsch R."/>
            <person name="Pauchet Y."/>
        </authorList>
    </citation>
    <scope>NUCLEOTIDE SEQUENCE</scope>
    <source>
        <strain evidence="4">AMC_N1</strain>
    </source>
</reference>
<dbReference type="EMBL" id="JAPWTK010000201">
    <property type="protein sequence ID" value="KAJ8945981.1"/>
    <property type="molecule type" value="Genomic_DNA"/>
</dbReference>
<evidence type="ECO:0000313" key="4">
    <source>
        <dbReference type="EMBL" id="KAJ8945981.1"/>
    </source>
</evidence>
<dbReference type="InterPro" id="IPR002126">
    <property type="entry name" value="Cadherin-like_dom"/>
</dbReference>
<evidence type="ECO:0000259" key="3">
    <source>
        <dbReference type="PROSITE" id="PS50268"/>
    </source>
</evidence>
<feature type="domain" description="Cadherin" evidence="3">
    <location>
        <begin position="9"/>
        <end position="36"/>
    </location>
</feature>
<keyword evidence="5" id="KW-1185">Reference proteome</keyword>
<dbReference type="GO" id="GO:0016020">
    <property type="term" value="C:membrane"/>
    <property type="evidence" value="ECO:0007669"/>
    <property type="project" value="InterPro"/>
</dbReference>
<dbReference type="AlphaFoldDB" id="A0AAV8Y4E0"/>
<accession>A0AAV8Y4E0</accession>
<proteinExistence type="predicted"/>
<evidence type="ECO:0000256" key="2">
    <source>
        <dbReference type="SAM" id="MobiDB-lite"/>
    </source>
</evidence>
<dbReference type="Proteomes" id="UP001162162">
    <property type="component" value="Unassembled WGS sequence"/>
</dbReference>
<keyword evidence="1" id="KW-0106">Calcium</keyword>
<feature type="compositionally biased region" description="Polar residues" evidence="2">
    <location>
        <begin position="1"/>
        <end position="26"/>
    </location>
</feature>
<comment type="caution">
    <text evidence="4">The sequence shown here is derived from an EMBL/GenBank/DDBJ whole genome shotgun (WGS) entry which is preliminary data.</text>
</comment>